<comment type="caution">
    <text evidence="2">The sequence shown here is derived from an EMBL/GenBank/DDBJ whole genome shotgun (WGS) entry which is preliminary data.</text>
</comment>
<evidence type="ECO:0000313" key="2">
    <source>
        <dbReference type="EMBL" id="MBN7800084.1"/>
    </source>
</evidence>
<keyword evidence="3" id="KW-1185">Reference proteome</keyword>
<dbReference type="PANTHER" id="PTHR36836:SF1">
    <property type="entry name" value="COLANIC ACID BIOSYNTHESIS PROTEIN WCAK"/>
    <property type="match status" value="1"/>
</dbReference>
<dbReference type="InterPro" id="IPR007345">
    <property type="entry name" value="Polysacch_pyruvyl_Trfase"/>
</dbReference>
<evidence type="ECO:0000313" key="3">
    <source>
        <dbReference type="Proteomes" id="UP000664698"/>
    </source>
</evidence>
<evidence type="ECO:0000259" key="1">
    <source>
        <dbReference type="Pfam" id="PF04230"/>
    </source>
</evidence>
<proteinExistence type="predicted"/>
<gene>
    <name evidence="2" type="ORF">J0A67_04380</name>
</gene>
<organism evidence="2 3">
    <name type="scientific">Algoriphagus aestuariicola</name>
    <dbReference type="NCBI Taxonomy" id="1852016"/>
    <lineage>
        <taxon>Bacteria</taxon>
        <taxon>Pseudomonadati</taxon>
        <taxon>Bacteroidota</taxon>
        <taxon>Cytophagia</taxon>
        <taxon>Cytophagales</taxon>
        <taxon>Cyclobacteriaceae</taxon>
        <taxon>Algoriphagus</taxon>
    </lineage>
</organism>
<dbReference type="Proteomes" id="UP000664698">
    <property type="component" value="Unassembled WGS sequence"/>
</dbReference>
<dbReference type="PANTHER" id="PTHR36836">
    <property type="entry name" value="COLANIC ACID BIOSYNTHESIS PROTEIN WCAK"/>
    <property type="match status" value="1"/>
</dbReference>
<sequence length="426" mass="48242">MKNLSRRELIKNAGLVVLAGIINPFSGFSQKVKSAKTILLVSGWQDVNIGDIAHTPGLLNVFQTYLPEAKIILWKRSKGTEVGELLKKNFPKVEILYGSVDQDKNVDNPEILDALQQADLMVHGSGPLLVGADNLAFWMKNTDKPFGVFGTTLQSPSEYHQSILKKASFIYTRETLSIEHLKKVGIEGDHIQFAPDATFFMDIKNDSLAGNFMSEKGLEEKKFICVIPRLRYTPYHQFNANNNGWTDEKIKEVETVNAAKKEEDHAKLRAAMIAYVKETGNKILVCPEMTYQVDIMDELLIDPLPEEIKPHVVKRGYWFPDEAASVYEKALAVLSFECHSPIIAAVNGTPFFYLRQPEDTIKGNMYYDLGFNDWIFEIEETTGNQITDSLRNIWTEYPTAQGYLKKGMDQVSDIYKKRVESVDELV</sequence>
<protein>
    <submittedName>
        <fullName evidence="2">Polysaccharide pyruvyl transferase family protein</fullName>
    </submittedName>
</protein>
<feature type="domain" description="Polysaccharide pyruvyl transferase" evidence="1">
    <location>
        <begin position="48"/>
        <end position="354"/>
    </location>
</feature>
<reference evidence="2 3" key="1">
    <citation type="submission" date="2021-03" db="EMBL/GenBank/DDBJ databases">
        <title>novel species isolated from a fishpond in China.</title>
        <authorList>
            <person name="Lu H."/>
            <person name="Cai Z."/>
        </authorList>
    </citation>
    <scope>NUCLEOTIDE SEQUENCE [LARGE SCALE GENOMIC DNA]</scope>
    <source>
        <strain evidence="2 3">JCM 31546</strain>
    </source>
</reference>
<accession>A0ABS3BQX6</accession>
<name>A0ABS3BQX6_9BACT</name>
<dbReference type="RefSeq" id="WP_206568048.1">
    <property type="nucleotide sequence ID" value="NZ_JAFKCW010000001.1"/>
</dbReference>
<keyword evidence="2" id="KW-0808">Transferase</keyword>
<dbReference type="EMBL" id="JAFKCW010000001">
    <property type="protein sequence ID" value="MBN7800084.1"/>
    <property type="molecule type" value="Genomic_DNA"/>
</dbReference>
<dbReference type="GO" id="GO:0016740">
    <property type="term" value="F:transferase activity"/>
    <property type="evidence" value="ECO:0007669"/>
    <property type="project" value="UniProtKB-KW"/>
</dbReference>
<dbReference type="Pfam" id="PF04230">
    <property type="entry name" value="PS_pyruv_trans"/>
    <property type="match status" value="1"/>
</dbReference>